<dbReference type="PANTHER" id="PTHR47755">
    <property type="entry name" value="CELL DIVISION PROTEIN FTSX"/>
    <property type="match status" value="1"/>
</dbReference>
<dbReference type="InterPro" id="IPR040690">
    <property type="entry name" value="FtsX_ECD"/>
</dbReference>
<dbReference type="PANTHER" id="PTHR47755:SF1">
    <property type="entry name" value="CELL DIVISION PROTEIN FTSX"/>
    <property type="match status" value="1"/>
</dbReference>
<evidence type="ECO:0000256" key="1">
    <source>
        <dbReference type="ARBA" id="ARBA00004651"/>
    </source>
</evidence>
<evidence type="ECO:0000256" key="11">
    <source>
        <dbReference type="SAM" id="Phobius"/>
    </source>
</evidence>
<keyword evidence="4 10" id="KW-1003">Cell membrane</keyword>
<evidence type="ECO:0000256" key="8">
    <source>
        <dbReference type="ARBA" id="ARBA00023136"/>
    </source>
</evidence>
<evidence type="ECO:0000256" key="10">
    <source>
        <dbReference type="PIRNR" id="PIRNR003097"/>
    </source>
</evidence>
<keyword evidence="9 10" id="KW-0131">Cell cycle</keyword>
<evidence type="ECO:0000313" key="15">
    <source>
        <dbReference type="Proteomes" id="UP000177763"/>
    </source>
</evidence>
<keyword evidence="8 10" id="KW-0472">Membrane</keyword>
<keyword evidence="6 11" id="KW-0812">Transmembrane</keyword>
<keyword evidence="5 10" id="KW-0132">Cell division</keyword>
<accession>A0A1F4VM44</accession>
<evidence type="ECO:0000256" key="6">
    <source>
        <dbReference type="ARBA" id="ARBA00022692"/>
    </source>
</evidence>
<feature type="transmembrane region" description="Helical" evidence="11">
    <location>
        <begin position="215"/>
        <end position="239"/>
    </location>
</feature>
<dbReference type="AlphaFoldDB" id="A0A1F4VM44"/>
<feature type="transmembrane region" description="Helical" evidence="11">
    <location>
        <begin position="259"/>
        <end position="281"/>
    </location>
</feature>
<comment type="subcellular location">
    <subcellularLocation>
        <location evidence="1">Cell membrane</location>
        <topology evidence="1">Multi-pass membrane protein</topology>
    </subcellularLocation>
</comment>
<dbReference type="GO" id="GO:0005886">
    <property type="term" value="C:plasma membrane"/>
    <property type="evidence" value="ECO:0007669"/>
    <property type="project" value="UniProtKB-SubCell"/>
</dbReference>
<evidence type="ECO:0000256" key="3">
    <source>
        <dbReference type="ARBA" id="ARBA00021907"/>
    </source>
</evidence>
<comment type="similarity">
    <text evidence="2 10">Belongs to the ABC-4 integral membrane protein family. FtsX subfamily.</text>
</comment>
<dbReference type="Pfam" id="PF02687">
    <property type="entry name" value="FtsX"/>
    <property type="match status" value="1"/>
</dbReference>
<dbReference type="GO" id="GO:0051301">
    <property type="term" value="P:cell division"/>
    <property type="evidence" value="ECO:0007669"/>
    <property type="project" value="UniProtKB-KW"/>
</dbReference>
<feature type="transmembrane region" description="Helical" evidence="11">
    <location>
        <begin position="159"/>
        <end position="183"/>
    </location>
</feature>
<evidence type="ECO:0000256" key="2">
    <source>
        <dbReference type="ARBA" id="ARBA00007379"/>
    </source>
</evidence>
<dbReference type="Pfam" id="PF18075">
    <property type="entry name" value="FtsX_ECD"/>
    <property type="match status" value="1"/>
</dbReference>
<dbReference type="EMBL" id="MEVN01000003">
    <property type="protein sequence ID" value="OGC57873.1"/>
    <property type="molecule type" value="Genomic_DNA"/>
</dbReference>
<sequence>MWKNLLISIKREKFLSLSTLIIMTITFTVLGFFLSLIVFSQTAVKYLENQAQITIFFKDDFSEKNILSLKEKYEKDKTISNVNYVSKEQALKIFTDLNKNEPILLESISANILPASLEIRAKRLSSLSALAVKFEKQDGVEEVRYFKDVIENFRFWSNLYHLIGLGLVLIFATISFSVVIALIRMTINSKGEELEILKLVGATDVYVKRPFIFQAVFFGLVSSILSFIISVVWILSLVGSKFFGDIKTVFILPVVEVNIFVYLIILGVILVLSGALLGYFGSLTAVKKYLKF</sequence>
<feature type="domain" description="FtsX extracellular" evidence="13">
    <location>
        <begin position="52"/>
        <end position="143"/>
    </location>
</feature>
<dbReference type="InterPro" id="IPR003838">
    <property type="entry name" value="ABC3_permease_C"/>
</dbReference>
<evidence type="ECO:0000259" key="12">
    <source>
        <dbReference type="Pfam" id="PF02687"/>
    </source>
</evidence>
<dbReference type="InterPro" id="IPR004513">
    <property type="entry name" value="FtsX"/>
</dbReference>
<evidence type="ECO:0000256" key="4">
    <source>
        <dbReference type="ARBA" id="ARBA00022475"/>
    </source>
</evidence>
<feature type="transmembrane region" description="Helical" evidence="11">
    <location>
        <begin position="20"/>
        <end position="39"/>
    </location>
</feature>
<evidence type="ECO:0000259" key="13">
    <source>
        <dbReference type="Pfam" id="PF18075"/>
    </source>
</evidence>
<evidence type="ECO:0000256" key="5">
    <source>
        <dbReference type="ARBA" id="ARBA00022618"/>
    </source>
</evidence>
<proteinExistence type="inferred from homology"/>
<evidence type="ECO:0000256" key="7">
    <source>
        <dbReference type="ARBA" id="ARBA00022989"/>
    </source>
</evidence>
<dbReference type="STRING" id="1802630.A3H26_03505"/>
<keyword evidence="7 11" id="KW-1133">Transmembrane helix</keyword>
<feature type="domain" description="ABC3 transporter permease C-terminal" evidence="12">
    <location>
        <begin position="167"/>
        <end position="277"/>
    </location>
</feature>
<dbReference type="Proteomes" id="UP000177763">
    <property type="component" value="Unassembled WGS sequence"/>
</dbReference>
<comment type="caution">
    <text evidence="14">The sequence shown here is derived from an EMBL/GenBank/DDBJ whole genome shotgun (WGS) entry which is preliminary data.</text>
</comment>
<evidence type="ECO:0000256" key="9">
    <source>
        <dbReference type="ARBA" id="ARBA00023306"/>
    </source>
</evidence>
<evidence type="ECO:0000313" key="14">
    <source>
        <dbReference type="EMBL" id="OGC57873.1"/>
    </source>
</evidence>
<dbReference type="PIRSF" id="PIRSF003097">
    <property type="entry name" value="FtsX"/>
    <property type="match status" value="1"/>
</dbReference>
<reference evidence="14 15" key="1">
    <citation type="journal article" date="2016" name="Nat. Commun.">
        <title>Thousands of microbial genomes shed light on interconnected biogeochemical processes in an aquifer system.</title>
        <authorList>
            <person name="Anantharaman K."/>
            <person name="Brown C.T."/>
            <person name="Hug L.A."/>
            <person name="Sharon I."/>
            <person name="Castelle C.J."/>
            <person name="Probst A.J."/>
            <person name="Thomas B.C."/>
            <person name="Singh A."/>
            <person name="Wilkins M.J."/>
            <person name="Karaoz U."/>
            <person name="Brodie E.L."/>
            <person name="Williams K.H."/>
            <person name="Hubbard S.S."/>
            <person name="Banfield J.F."/>
        </authorList>
    </citation>
    <scope>NUCLEOTIDE SEQUENCE [LARGE SCALE GENOMIC DNA]</scope>
</reference>
<gene>
    <name evidence="14" type="ORF">A3H26_03505</name>
</gene>
<organism evidence="14 15">
    <name type="scientific">candidate division WWE3 bacterium RIFCSPLOWO2_12_FULL_36_10</name>
    <dbReference type="NCBI Taxonomy" id="1802630"/>
    <lineage>
        <taxon>Bacteria</taxon>
        <taxon>Katanobacteria</taxon>
    </lineage>
</organism>
<protein>
    <recommendedName>
        <fullName evidence="3 10">Cell division protein FtsX</fullName>
    </recommendedName>
</protein>
<dbReference type="Gene3D" id="3.30.70.3040">
    <property type="match status" value="1"/>
</dbReference>
<name>A0A1F4VM44_UNCKA</name>